<dbReference type="AlphaFoldDB" id="K0T3R8"/>
<feature type="domain" description="DUF6824" evidence="2">
    <location>
        <begin position="920"/>
        <end position="1002"/>
    </location>
</feature>
<feature type="region of interest" description="Disordered" evidence="1">
    <location>
        <begin position="857"/>
        <end position="879"/>
    </location>
</feature>
<comment type="caution">
    <text evidence="3">The sequence shown here is derived from an EMBL/GenBank/DDBJ whole genome shotgun (WGS) entry which is preliminary data.</text>
</comment>
<evidence type="ECO:0000256" key="1">
    <source>
        <dbReference type="SAM" id="MobiDB-lite"/>
    </source>
</evidence>
<name>K0T3R8_THAOC</name>
<sequence length="1008" mass="112553">AASNVVLPTATYPSNAGDWPLPYMTEHHRTTMLEECSSDADNDHGLPSLPTVLADLDIDKASMGDLRGYLADIDWGLRNTKVANRLELHIRRMNTCRQIISLMDDDGGGTTMTERNLLMESANYILLRDSEHINKCRESTDFAGMFWDCLLTLKCRAMLKPLTNIEQARDRAVGRHEKERVQGSQHHCLEQLRRANFSKASVDHAETVFAQESSSNDPPFRKLIKEFLQLIDKSESMNNEEFVREVDNLVDRACDCFVGVNIVPNFGYRIREGIKCLVIKHWAPDKTPNAMGQKGNTCSTSNACLRQFAKSVPGSLHRSTTGEMSASLKEQVHDAIAFVDMCICQLPKDRPMERYSEIASMLGVTVEDFDLFCQLNITAHAIAHKKRTEQPLPLLVSSAGSAERFVSDEPVETSLVNYCGRCLHGEVLSNRVYLRGHTSASLRLYTSRLVAFYSHLHEFIGVSSESQILLDWTDRSTMSEADIKAYAEVMSQLGAIWAKKYNAIRNKRAADVTEEELEYYFLIYHARGAWARKYNELRLKELEGTTPLTDKERAYVKNIYQGRSAWARKYNELRFKMFEGEDLTEEEQDKMKKYYEICSSGGIASRDSQIHKNLDKTAGKALRLTCKACSKKQRPCVIYRESTVFENHCARVSCPTCSGVGTRPGQRRRQKGYMQTGWLTEEVQMVHKDGKWIPPESPQADKSTVKTLSILDRIEGNWKGKKITDQDRSFLNALEPSLGGLPAESGKEAVLEGLESGLKTALGASELKTATVRTGVPLHSQKGQKPTDFVSPKTGASYEEAVDETQNNMQLILKVLFLFDCFKPANGAEKLTSEERDEIVDQILRIYTPLLGAGASEISGGKKRKTSTGSGDKSSSNAVDKIAPKTKKHMAAKKSTTAKKAVAAEMSVAANMSEGPTGADVICGRGGKANTHEGNKMFRDEARRLKDWYESSSKSEKYAVSAFLVDFVKRNGGRFLARSAGGEWDEVDPDDARKKASQALREGRKAGR</sequence>
<evidence type="ECO:0000313" key="3">
    <source>
        <dbReference type="EMBL" id="EJK68031.1"/>
    </source>
</evidence>
<evidence type="ECO:0000313" key="4">
    <source>
        <dbReference type="Proteomes" id="UP000266841"/>
    </source>
</evidence>
<dbReference type="Proteomes" id="UP000266841">
    <property type="component" value="Unassembled WGS sequence"/>
</dbReference>
<dbReference type="EMBL" id="AGNL01012179">
    <property type="protein sequence ID" value="EJK68031.1"/>
    <property type="molecule type" value="Genomic_DNA"/>
</dbReference>
<dbReference type="OrthoDB" id="48310at2759"/>
<protein>
    <recommendedName>
        <fullName evidence="2">DUF6824 domain-containing protein</fullName>
    </recommendedName>
</protein>
<dbReference type="Pfam" id="PF20710">
    <property type="entry name" value="DUF6824"/>
    <property type="match status" value="1"/>
</dbReference>
<dbReference type="InterPro" id="IPR049227">
    <property type="entry name" value="DUF6824"/>
</dbReference>
<accession>K0T3R8</accession>
<gene>
    <name evidence="3" type="ORF">THAOC_10838</name>
</gene>
<feature type="region of interest" description="Disordered" evidence="1">
    <location>
        <begin position="978"/>
        <end position="1008"/>
    </location>
</feature>
<evidence type="ECO:0000259" key="2">
    <source>
        <dbReference type="Pfam" id="PF20710"/>
    </source>
</evidence>
<proteinExistence type="predicted"/>
<feature type="non-terminal residue" evidence="3">
    <location>
        <position position="1"/>
    </location>
</feature>
<reference evidence="3 4" key="1">
    <citation type="journal article" date="2012" name="Genome Biol.">
        <title>Genome and low-iron response of an oceanic diatom adapted to chronic iron limitation.</title>
        <authorList>
            <person name="Lommer M."/>
            <person name="Specht M."/>
            <person name="Roy A.S."/>
            <person name="Kraemer L."/>
            <person name="Andreson R."/>
            <person name="Gutowska M.A."/>
            <person name="Wolf J."/>
            <person name="Bergner S.V."/>
            <person name="Schilhabel M.B."/>
            <person name="Klostermeier U.C."/>
            <person name="Beiko R.G."/>
            <person name="Rosenstiel P."/>
            <person name="Hippler M."/>
            <person name="Laroche J."/>
        </authorList>
    </citation>
    <scope>NUCLEOTIDE SEQUENCE [LARGE SCALE GENOMIC DNA]</scope>
    <source>
        <strain evidence="3 4">CCMP1005</strain>
    </source>
</reference>
<keyword evidence="4" id="KW-1185">Reference proteome</keyword>
<organism evidence="3 4">
    <name type="scientific">Thalassiosira oceanica</name>
    <name type="common">Marine diatom</name>
    <dbReference type="NCBI Taxonomy" id="159749"/>
    <lineage>
        <taxon>Eukaryota</taxon>
        <taxon>Sar</taxon>
        <taxon>Stramenopiles</taxon>
        <taxon>Ochrophyta</taxon>
        <taxon>Bacillariophyta</taxon>
        <taxon>Coscinodiscophyceae</taxon>
        <taxon>Thalassiosirophycidae</taxon>
        <taxon>Thalassiosirales</taxon>
        <taxon>Thalassiosiraceae</taxon>
        <taxon>Thalassiosira</taxon>
    </lineage>
</organism>
<feature type="compositionally biased region" description="Low complexity" evidence="1">
    <location>
        <begin position="867"/>
        <end position="876"/>
    </location>
</feature>